<dbReference type="InterPro" id="IPR015943">
    <property type="entry name" value="WD40/YVTN_repeat-like_dom_sf"/>
</dbReference>
<dbReference type="OrthoDB" id="972532at2759"/>
<dbReference type="Proteomes" id="UP000738325">
    <property type="component" value="Unassembled WGS sequence"/>
</dbReference>
<dbReference type="EMBL" id="JAAAIP010000295">
    <property type="protein sequence ID" value="KAG0320118.1"/>
    <property type="molecule type" value="Genomic_DNA"/>
</dbReference>
<dbReference type="PANTHER" id="PTHR22838">
    <property type="entry name" value="WD REPEAT PROTEIN 26-RELATED"/>
    <property type="match status" value="1"/>
</dbReference>
<feature type="region of interest" description="Disordered" evidence="4">
    <location>
        <begin position="1"/>
        <end position="39"/>
    </location>
</feature>
<evidence type="ECO:0000256" key="1">
    <source>
        <dbReference type="ARBA" id="ARBA00022574"/>
    </source>
</evidence>
<evidence type="ECO:0000256" key="2">
    <source>
        <dbReference type="ARBA" id="ARBA00022737"/>
    </source>
</evidence>
<evidence type="ECO:0000313" key="5">
    <source>
        <dbReference type="EMBL" id="KAG0320118.1"/>
    </source>
</evidence>
<evidence type="ECO:0000313" key="6">
    <source>
        <dbReference type="Proteomes" id="UP000738325"/>
    </source>
</evidence>
<keyword evidence="1 3" id="KW-0853">WD repeat</keyword>
<gene>
    <name evidence="5" type="ORF">BGZ99_004677</name>
</gene>
<dbReference type="InterPro" id="IPR051350">
    <property type="entry name" value="WD_repeat-ST_regulator"/>
</dbReference>
<comment type="caution">
    <text evidence="5">The sequence shown here is derived from an EMBL/GenBank/DDBJ whole genome shotgun (WGS) entry which is preliminary data.</text>
</comment>
<feature type="repeat" description="WD" evidence="3">
    <location>
        <begin position="465"/>
        <end position="492"/>
    </location>
</feature>
<sequence>MSLSLPPPPRKLSSPNNSRKPAAPRYPNVNPHTLVASDPLLNYPDDEQDLDQALEQLLRQTHIDPQLSAVSLVQGPHHHPQCKHYNAVTRPLSIASVSSHGSGSYSGYGSNSTRRVSQAYLSPLSPDLSEPSNSTGSYFGTVPEGYEYKPGMPETTAPGLLPSPRALDHDMSMSTSPSPSCTYCSGMRSNSISSVSTQEDIKSAVAGLSSSSGAASTIGSFSTGLGVQLPNRNSQYFDNNRLAVLKEYVPSEVRLRLNYHLDECWTILFSPSGQYMASTGLDDAVVLWQDITTLEPKVYKTFQFHRTIKHVEWCPNSRYLIVNFGRDPRRDPQSALYRAETYIVDVTNLTGELQEEFDMGCRIRKLMMYPGKDIAVVSTLDLKYEAVTLGTMERRFLASVEDMPSSSSVSKDGRYFTASLYSNESMCRPAQILIFDFQTGKMVKSLSADSYLNESFNIVPVFCGPNNEILLAGSENGKLHYWDIETGELIAVLVEHSKHSGCCTFFPSMPGFMASASDDNTVIIWVTKDLSRDLQDEDEKWIERKRAELALPAINIKKGW</sequence>
<dbReference type="SUPFAM" id="SSF50978">
    <property type="entry name" value="WD40 repeat-like"/>
    <property type="match status" value="1"/>
</dbReference>
<feature type="compositionally biased region" description="Pro residues" evidence="4">
    <location>
        <begin position="1"/>
        <end position="10"/>
    </location>
</feature>
<proteinExistence type="predicted"/>
<accession>A0A9P6RI08</accession>
<dbReference type="PANTHER" id="PTHR22838:SF0">
    <property type="entry name" value="WD REPEAT-CONTAINING PROTEIN 26"/>
    <property type="match status" value="1"/>
</dbReference>
<reference evidence="5" key="1">
    <citation type="journal article" date="2020" name="Fungal Divers.">
        <title>Resolving the Mortierellaceae phylogeny through synthesis of multi-gene phylogenetics and phylogenomics.</title>
        <authorList>
            <person name="Vandepol N."/>
            <person name="Liber J."/>
            <person name="Desiro A."/>
            <person name="Na H."/>
            <person name="Kennedy M."/>
            <person name="Barry K."/>
            <person name="Grigoriev I.V."/>
            <person name="Miller A.N."/>
            <person name="O'Donnell K."/>
            <person name="Stajich J.E."/>
            <person name="Bonito G."/>
        </authorList>
    </citation>
    <scope>NUCLEOTIDE SEQUENCE</scope>
    <source>
        <strain evidence="5">REB-010B</strain>
    </source>
</reference>
<dbReference type="PROSITE" id="PS50082">
    <property type="entry name" value="WD_REPEATS_2"/>
    <property type="match status" value="2"/>
</dbReference>
<dbReference type="InterPro" id="IPR001680">
    <property type="entry name" value="WD40_rpt"/>
</dbReference>
<feature type="repeat" description="WD" evidence="3">
    <location>
        <begin position="257"/>
        <end position="289"/>
    </location>
</feature>
<dbReference type="Pfam" id="PF00400">
    <property type="entry name" value="WD40"/>
    <property type="match status" value="2"/>
</dbReference>
<dbReference type="SMART" id="SM00320">
    <property type="entry name" value="WD40"/>
    <property type="match status" value="3"/>
</dbReference>
<dbReference type="InterPro" id="IPR036322">
    <property type="entry name" value="WD40_repeat_dom_sf"/>
</dbReference>
<keyword evidence="6" id="KW-1185">Reference proteome</keyword>
<keyword evidence="2" id="KW-0677">Repeat</keyword>
<evidence type="ECO:0000256" key="3">
    <source>
        <dbReference type="PROSITE-ProRule" id="PRU00221"/>
    </source>
</evidence>
<protein>
    <submittedName>
        <fullName evidence="5">Uncharacterized protein</fullName>
    </submittedName>
</protein>
<dbReference type="AlphaFoldDB" id="A0A9P6RI08"/>
<evidence type="ECO:0000256" key="4">
    <source>
        <dbReference type="SAM" id="MobiDB-lite"/>
    </source>
</evidence>
<name>A0A9P6RI08_9FUNG</name>
<dbReference type="Gene3D" id="2.130.10.10">
    <property type="entry name" value="YVTN repeat-like/Quinoprotein amine dehydrogenase"/>
    <property type="match status" value="2"/>
</dbReference>
<organism evidence="5 6">
    <name type="scientific">Dissophora globulifera</name>
    <dbReference type="NCBI Taxonomy" id="979702"/>
    <lineage>
        <taxon>Eukaryota</taxon>
        <taxon>Fungi</taxon>
        <taxon>Fungi incertae sedis</taxon>
        <taxon>Mucoromycota</taxon>
        <taxon>Mortierellomycotina</taxon>
        <taxon>Mortierellomycetes</taxon>
        <taxon>Mortierellales</taxon>
        <taxon>Mortierellaceae</taxon>
        <taxon>Dissophora</taxon>
    </lineage>
</organism>